<protein>
    <recommendedName>
        <fullName evidence="2">histidine kinase</fullName>
        <ecNumber evidence="2">2.7.13.3</ecNumber>
    </recommendedName>
</protein>
<evidence type="ECO:0000256" key="5">
    <source>
        <dbReference type="ARBA" id="ARBA00022741"/>
    </source>
</evidence>
<feature type="domain" description="Signal transduction histidine kinase subgroup 3 dimerisation and phosphoacceptor" evidence="11">
    <location>
        <begin position="173"/>
        <end position="238"/>
    </location>
</feature>
<keyword evidence="7" id="KW-0067">ATP-binding</keyword>
<evidence type="ECO:0000259" key="10">
    <source>
        <dbReference type="Pfam" id="PF02518"/>
    </source>
</evidence>
<keyword evidence="3" id="KW-0597">Phosphoprotein</keyword>
<evidence type="ECO:0000256" key="3">
    <source>
        <dbReference type="ARBA" id="ARBA00022553"/>
    </source>
</evidence>
<evidence type="ECO:0000256" key="2">
    <source>
        <dbReference type="ARBA" id="ARBA00012438"/>
    </source>
</evidence>
<dbReference type="GO" id="GO:0016020">
    <property type="term" value="C:membrane"/>
    <property type="evidence" value="ECO:0007669"/>
    <property type="project" value="InterPro"/>
</dbReference>
<dbReference type="GO" id="GO:0000155">
    <property type="term" value="F:phosphorelay sensor kinase activity"/>
    <property type="evidence" value="ECO:0007669"/>
    <property type="project" value="InterPro"/>
</dbReference>
<evidence type="ECO:0000256" key="7">
    <source>
        <dbReference type="ARBA" id="ARBA00022840"/>
    </source>
</evidence>
<dbReference type="EC" id="2.7.13.3" evidence="2"/>
<dbReference type="Proteomes" id="UP000248544">
    <property type="component" value="Unassembled WGS sequence"/>
</dbReference>
<dbReference type="EMBL" id="POUA01000355">
    <property type="protein sequence ID" value="PZG30311.1"/>
    <property type="molecule type" value="Genomic_DNA"/>
</dbReference>
<keyword evidence="6 13" id="KW-0418">Kinase</keyword>
<feature type="transmembrane region" description="Helical" evidence="9">
    <location>
        <begin position="98"/>
        <end position="116"/>
    </location>
</feature>
<evidence type="ECO:0000313" key="13">
    <source>
        <dbReference type="EMBL" id="PZG30311.1"/>
    </source>
</evidence>
<dbReference type="GO" id="GO:0005524">
    <property type="term" value="F:ATP binding"/>
    <property type="evidence" value="ECO:0007669"/>
    <property type="project" value="UniProtKB-KW"/>
</dbReference>
<comment type="caution">
    <text evidence="13">The sequence shown here is derived from an EMBL/GenBank/DDBJ whole genome shotgun (WGS) entry which is preliminary data.</text>
</comment>
<dbReference type="Pfam" id="PF23539">
    <property type="entry name" value="DUF7134"/>
    <property type="match status" value="1"/>
</dbReference>
<evidence type="ECO:0000259" key="11">
    <source>
        <dbReference type="Pfam" id="PF07730"/>
    </source>
</evidence>
<comment type="catalytic activity">
    <reaction evidence="1">
        <text>ATP + protein L-histidine = ADP + protein N-phospho-L-histidine.</text>
        <dbReference type="EC" id="2.7.13.3"/>
    </reaction>
</comment>
<feature type="domain" description="Histidine kinase/HSP90-like ATPase" evidence="10">
    <location>
        <begin position="283"/>
        <end position="374"/>
    </location>
</feature>
<keyword evidence="9" id="KW-0812">Transmembrane</keyword>
<dbReference type="PANTHER" id="PTHR24421">
    <property type="entry name" value="NITRATE/NITRITE SENSOR PROTEIN NARX-RELATED"/>
    <property type="match status" value="1"/>
</dbReference>
<dbReference type="Gene3D" id="3.30.565.10">
    <property type="entry name" value="Histidine kinase-like ATPase, C-terminal domain"/>
    <property type="match status" value="1"/>
</dbReference>
<dbReference type="Pfam" id="PF07730">
    <property type="entry name" value="HisKA_3"/>
    <property type="match status" value="1"/>
</dbReference>
<dbReference type="Pfam" id="PF02518">
    <property type="entry name" value="HATPase_c"/>
    <property type="match status" value="1"/>
</dbReference>
<dbReference type="SUPFAM" id="SSF55874">
    <property type="entry name" value="ATPase domain of HSP90 chaperone/DNA topoisomerase II/histidine kinase"/>
    <property type="match status" value="1"/>
</dbReference>
<dbReference type="InterPro" id="IPR050482">
    <property type="entry name" value="Sensor_HK_TwoCompSys"/>
</dbReference>
<reference evidence="13 14" key="1">
    <citation type="submission" date="2018-01" db="EMBL/GenBank/DDBJ databases">
        <title>Draft genome sequence of Sphaerisporangium sp. 7K107.</title>
        <authorList>
            <person name="Sahin N."/>
            <person name="Saygin H."/>
            <person name="Ay H."/>
        </authorList>
    </citation>
    <scope>NUCLEOTIDE SEQUENCE [LARGE SCALE GENOMIC DNA]</scope>
    <source>
        <strain evidence="13 14">7K107</strain>
    </source>
</reference>
<dbReference type="GO" id="GO:0046983">
    <property type="term" value="F:protein dimerization activity"/>
    <property type="evidence" value="ECO:0007669"/>
    <property type="project" value="InterPro"/>
</dbReference>
<feature type="transmembrane region" description="Helical" evidence="9">
    <location>
        <begin position="59"/>
        <end position="92"/>
    </location>
</feature>
<evidence type="ECO:0000256" key="6">
    <source>
        <dbReference type="ARBA" id="ARBA00022777"/>
    </source>
</evidence>
<feature type="domain" description="DUF7134" evidence="12">
    <location>
        <begin position="2"/>
        <end position="138"/>
    </location>
</feature>
<keyword evidence="14" id="KW-1185">Reference proteome</keyword>
<keyword evidence="8" id="KW-0902">Two-component regulatory system</keyword>
<dbReference type="CDD" id="cd16917">
    <property type="entry name" value="HATPase_UhpB-NarQ-NarX-like"/>
    <property type="match status" value="1"/>
</dbReference>
<gene>
    <name evidence="13" type="ORF">C1I98_31315</name>
</gene>
<dbReference type="PANTHER" id="PTHR24421:SF10">
    <property type="entry name" value="NITRATE_NITRITE SENSOR PROTEIN NARQ"/>
    <property type="match status" value="1"/>
</dbReference>
<evidence type="ECO:0000256" key="1">
    <source>
        <dbReference type="ARBA" id="ARBA00000085"/>
    </source>
</evidence>
<evidence type="ECO:0000256" key="9">
    <source>
        <dbReference type="SAM" id="Phobius"/>
    </source>
</evidence>
<dbReference type="InterPro" id="IPR036890">
    <property type="entry name" value="HATPase_C_sf"/>
</dbReference>
<name>A0A2W2F4F2_9ACTN</name>
<dbReference type="AlphaFoldDB" id="A0A2W2F4F2"/>
<accession>A0A2W2F4F2</accession>
<proteinExistence type="predicted"/>
<organism evidence="13 14">
    <name type="scientific">Spongiactinospora gelatinilytica</name>
    <dbReference type="NCBI Taxonomy" id="2666298"/>
    <lineage>
        <taxon>Bacteria</taxon>
        <taxon>Bacillati</taxon>
        <taxon>Actinomycetota</taxon>
        <taxon>Actinomycetes</taxon>
        <taxon>Streptosporangiales</taxon>
        <taxon>Streptosporangiaceae</taxon>
        <taxon>Spongiactinospora</taxon>
    </lineage>
</organism>
<dbReference type="InterPro" id="IPR003594">
    <property type="entry name" value="HATPase_dom"/>
</dbReference>
<dbReference type="RefSeq" id="WP_111170986.1">
    <property type="nucleotide sequence ID" value="NZ_POUA01000355.1"/>
</dbReference>
<evidence type="ECO:0000256" key="4">
    <source>
        <dbReference type="ARBA" id="ARBA00022679"/>
    </source>
</evidence>
<evidence type="ECO:0000259" key="12">
    <source>
        <dbReference type="Pfam" id="PF23539"/>
    </source>
</evidence>
<evidence type="ECO:0000313" key="14">
    <source>
        <dbReference type="Proteomes" id="UP000248544"/>
    </source>
</evidence>
<keyword evidence="9" id="KW-1133">Transmembrane helix</keyword>
<keyword evidence="5" id="KW-0547">Nucleotide-binding</keyword>
<feature type="transmembrane region" description="Helical" evidence="9">
    <location>
        <begin position="123"/>
        <end position="141"/>
    </location>
</feature>
<dbReference type="Gene3D" id="1.20.5.1930">
    <property type="match status" value="1"/>
</dbReference>
<keyword evidence="4" id="KW-0808">Transferase</keyword>
<dbReference type="InterPro" id="IPR055558">
    <property type="entry name" value="DUF7134"/>
</dbReference>
<sequence length="379" mass="40712">MLDWGERHGRAIDVGVACGLFALSAARWDAPAAGFPHHAALAALATLPLAVRRRHPWPVLLVVLAASVVMQLLFPLPLAAWLAGLVAVYTVVSRVSSGQGVAAGVAALAVPAAGLVRYGPREWLVVQLLAVLSAWGLGWILPGLRRLNRELIEHEWLVREAAEQRALMAVVRERTRLAGEIHDVVGHAMSIVVLRAGVAREVFDRDPEEARTALGAIEEAARVAVTDLRRLLDVLSGPEHREEYGPQPGLADIPRLVERMRMAGLDAELSMTGTPPVDDRTVELAAYRICEEALVNTLKHAGRTSVRVVVDAGADKVRIRVTDEGPRGHARPDRGLRGGRGLRFLGERAAFVGGSLTAKPRPEGGFEVRAALPYGRAGG</sequence>
<dbReference type="InterPro" id="IPR011712">
    <property type="entry name" value="Sig_transdc_His_kin_sub3_dim/P"/>
</dbReference>
<keyword evidence="9" id="KW-0472">Membrane</keyword>
<evidence type="ECO:0000256" key="8">
    <source>
        <dbReference type="ARBA" id="ARBA00023012"/>
    </source>
</evidence>